<evidence type="ECO:0000256" key="5">
    <source>
        <dbReference type="ARBA" id="ARBA00022801"/>
    </source>
</evidence>
<evidence type="ECO:0000313" key="9">
    <source>
        <dbReference type="EMBL" id="KAF5949818.1"/>
    </source>
</evidence>
<evidence type="ECO:0008006" key="11">
    <source>
        <dbReference type="Google" id="ProtNLM"/>
    </source>
</evidence>
<protein>
    <recommendedName>
        <fullName evidence="11">Polygalacturonase</fullName>
    </recommendedName>
</protein>
<dbReference type="Gene3D" id="2.160.20.10">
    <property type="entry name" value="Single-stranded right-handed beta-helix, Pectin lyase-like"/>
    <property type="match status" value="1"/>
</dbReference>
<keyword evidence="4" id="KW-0964">Secreted</keyword>
<dbReference type="GO" id="GO:0005975">
    <property type="term" value="P:carbohydrate metabolic process"/>
    <property type="evidence" value="ECO:0007669"/>
    <property type="project" value="InterPro"/>
</dbReference>
<dbReference type="GO" id="GO:0004650">
    <property type="term" value="F:polygalacturonase activity"/>
    <property type="evidence" value="ECO:0007669"/>
    <property type="project" value="InterPro"/>
</dbReference>
<dbReference type="EMBL" id="JACBKZ010000005">
    <property type="protein sequence ID" value="KAF5949818.1"/>
    <property type="molecule type" value="Genomic_DNA"/>
</dbReference>
<dbReference type="Proteomes" id="UP000593564">
    <property type="component" value="Unassembled WGS sequence"/>
</dbReference>
<keyword evidence="6 8" id="KW-0326">Glycosidase</keyword>
<reference evidence="9 10" key="2">
    <citation type="submission" date="2020-07" db="EMBL/GenBank/DDBJ databases">
        <title>Genome assembly of wild tea tree DASZ reveals pedigree and selection history of tea varieties.</title>
        <authorList>
            <person name="Zhang W."/>
        </authorList>
    </citation>
    <scope>NUCLEOTIDE SEQUENCE [LARGE SCALE GENOMIC DNA]</scope>
    <source>
        <strain evidence="10">cv. G240</strain>
        <tissue evidence="9">Leaf</tissue>
    </source>
</reference>
<evidence type="ECO:0000313" key="10">
    <source>
        <dbReference type="Proteomes" id="UP000593564"/>
    </source>
</evidence>
<reference evidence="10" key="1">
    <citation type="journal article" date="2020" name="Nat. Commun.">
        <title>Genome assembly of wild tea tree DASZ reveals pedigree and selection history of tea varieties.</title>
        <authorList>
            <person name="Zhang W."/>
            <person name="Zhang Y."/>
            <person name="Qiu H."/>
            <person name="Guo Y."/>
            <person name="Wan H."/>
            <person name="Zhang X."/>
            <person name="Scossa F."/>
            <person name="Alseekh S."/>
            <person name="Zhang Q."/>
            <person name="Wang P."/>
            <person name="Xu L."/>
            <person name="Schmidt M.H."/>
            <person name="Jia X."/>
            <person name="Li D."/>
            <person name="Zhu A."/>
            <person name="Guo F."/>
            <person name="Chen W."/>
            <person name="Ni D."/>
            <person name="Usadel B."/>
            <person name="Fernie A.R."/>
            <person name="Wen W."/>
        </authorList>
    </citation>
    <scope>NUCLEOTIDE SEQUENCE [LARGE SCALE GENOMIC DNA]</scope>
    <source>
        <strain evidence="10">cv. G240</strain>
    </source>
</reference>
<keyword evidence="3" id="KW-0134">Cell wall</keyword>
<organism evidence="9 10">
    <name type="scientific">Camellia sinensis</name>
    <name type="common">Tea plant</name>
    <name type="synonym">Thea sinensis</name>
    <dbReference type="NCBI Taxonomy" id="4442"/>
    <lineage>
        <taxon>Eukaryota</taxon>
        <taxon>Viridiplantae</taxon>
        <taxon>Streptophyta</taxon>
        <taxon>Embryophyta</taxon>
        <taxon>Tracheophyta</taxon>
        <taxon>Spermatophyta</taxon>
        <taxon>Magnoliopsida</taxon>
        <taxon>eudicotyledons</taxon>
        <taxon>Gunneridae</taxon>
        <taxon>Pentapetalae</taxon>
        <taxon>asterids</taxon>
        <taxon>Ericales</taxon>
        <taxon>Theaceae</taxon>
        <taxon>Camellia</taxon>
    </lineage>
</organism>
<gene>
    <name evidence="9" type="ORF">HYC85_011811</name>
</gene>
<dbReference type="Pfam" id="PF00295">
    <property type="entry name" value="Glyco_hydro_28"/>
    <property type="match status" value="1"/>
</dbReference>
<comment type="subcellular location">
    <subcellularLocation>
        <location evidence="1">Secreted</location>
        <location evidence="1">Cell wall</location>
    </subcellularLocation>
</comment>
<proteinExistence type="inferred from homology"/>
<dbReference type="PANTHER" id="PTHR31375">
    <property type="match status" value="1"/>
</dbReference>
<accession>A0A7J7HD69</accession>
<comment type="caution">
    <text evidence="9">The sequence shown here is derived from an EMBL/GenBank/DDBJ whole genome shotgun (WGS) entry which is preliminary data.</text>
</comment>
<dbReference type="InterPro" id="IPR000743">
    <property type="entry name" value="Glyco_hydro_28"/>
</dbReference>
<keyword evidence="10" id="KW-1185">Reference proteome</keyword>
<keyword evidence="5 8" id="KW-0378">Hydrolase</keyword>
<dbReference type="InterPro" id="IPR011050">
    <property type="entry name" value="Pectin_lyase_fold/virulence"/>
</dbReference>
<dbReference type="InterPro" id="IPR012334">
    <property type="entry name" value="Pectin_lyas_fold"/>
</dbReference>
<evidence type="ECO:0000256" key="3">
    <source>
        <dbReference type="ARBA" id="ARBA00022512"/>
    </source>
</evidence>
<evidence type="ECO:0000256" key="7">
    <source>
        <dbReference type="ARBA" id="ARBA00023316"/>
    </source>
</evidence>
<name>A0A7J7HD69_CAMSI</name>
<dbReference type="SUPFAM" id="SSF51126">
    <property type="entry name" value="Pectin lyase-like"/>
    <property type="match status" value="1"/>
</dbReference>
<sequence length="218" mass="24048">MGIMSSLKEACASKDPSTIVISQGTYMVGPVKFQGPCKAHSTIDDQGTWKAPKDLDKIKSQDGWIMRGWFAPCKWAKLSYTTPFKVNKLDHEEYTCDEYFVPVQIIFQNIDGLALSGGTFDGQGEIAWKENNCAQTGKCNSLPTNIRFNSVTGAIIQDITSLNSKFFHMILSCKNMTLQDITINVPETSLNTDGIHIGRSSRINITDMLGSGILPKTL</sequence>
<dbReference type="GO" id="GO:0071555">
    <property type="term" value="P:cell wall organization"/>
    <property type="evidence" value="ECO:0007669"/>
    <property type="project" value="UniProtKB-KW"/>
</dbReference>
<evidence type="ECO:0000256" key="4">
    <source>
        <dbReference type="ARBA" id="ARBA00022525"/>
    </source>
</evidence>
<evidence type="ECO:0000256" key="6">
    <source>
        <dbReference type="ARBA" id="ARBA00023295"/>
    </source>
</evidence>
<dbReference type="AlphaFoldDB" id="A0A7J7HD69"/>
<evidence type="ECO:0000256" key="2">
    <source>
        <dbReference type="ARBA" id="ARBA00008834"/>
    </source>
</evidence>
<comment type="similarity">
    <text evidence="2 8">Belongs to the glycosyl hydrolase 28 family.</text>
</comment>
<evidence type="ECO:0000256" key="1">
    <source>
        <dbReference type="ARBA" id="ARBA00004191"/>
    </source>
</evidence>
<keyword evidence="7" id="KW-0961">Cell wall biogenesis/degradation</keyword>
<evidence type="ECO:0000256" key="8">
    <source>
        <dbReference type="RuleBase" id="RU361169"/>
    </source>
</evidence>